<protein>
    <submittedName>
        <fullName evidence="1">Uncharacterized protein</fullName>
    </submittedName>
</protein>
<name>A0A498LSI9_LABRO</name>
<gene>
    <name evidence="2" type="ORF">ROHU_010681</name>
    <name evidence="1" type="ORF">ROHU_031361</name>
</gene>
<reference evidence="1 3" key="1">
    <citation type="submission" date="2018-03" db="EMBL/GenBank/DDBJ databases">
        <title>Draft genome sequence of Rohu Carp (Labeo rohita).</title>
        <authorList>
            <person name="Das P."/>
            <person name="Kushwaha B."/>
            <person name="Joshi C.G."/>
            <person name="Kumar D."/>
            <person name="Nagpure N.S."/>
            <person name="Sahoo L."/>
            <person name="Das S.P."/>
            <person name="Bit A."/>
            <person name="Patnaik S."/>
            <person name="Meher P.K."/>
            <person name="Jayasankar P."/>
            <person name="Koringa P.G."/>
            <person name="Patel N.V."/>
            <person name="Hinsu A.T."/>
            <person name="Kumar R."/>
            <person name="Pandey M."/>
            <person name="Agarwal S."/>
            <person name="Srivastava S."/>
            <person name="Singh M."/>
            <person name="Iquebal M.A."/>
            <person name="Jaiswal S."/>
            <person name="Angadi U.B."/>
            <person name="Kumar N."/>
            <person name="Raza M."/>
            <person name="Shah T.M."/>
            <person name="Rai A."/>
            <person name="Jena J.K."/>
        </authorList>
    </citation>
    <scope>NUCLEOTIDE SEQUENCE [LARGE SCALE GENOMIC DNA]</scope>
    <source>
        <strain evidence="1">DASCIFA01</strain>
        <tissue evidence="1">Testis</tissue>
    </source>
</reference>
<accession>A0A498LSI9</accession>
<evidence type="ECO:0000313" key="2">
    <source>
        <dbReference type="EMBL" id="RXN11301.1"/>
    </source>
</evidence>
<evidence type="ECO:0007829" key="4">
    <source>
        <dbReference type="PeptideAtlas" id="A0A498LSI9"/>
    </source>
</evidence>
<dbReference type="EMBL" id="QBIY01013255">
    <property type="protein sequence ID" value="RXN09694.1"/>
    <property type="molecule type" value="Genomic_DNA"/>
</dbReference>
<evidence type="ECO:0000313" key="3">
    <source>
        <dbReference type="Proteomes" id="UP000290572"/>
    </source>
</evidence>
<proteinExistence type="evidence at protein level"/>
<dbReference type="AlphaFoldDB" id="A0A498LSI9"/>
<keyword evidence="3" id="KW-1185">Reference proteome</keyword>
<dbReference type="Proteomes" id="UP000290572">
    <property type="component" value="Unassembled WGS sequence"/>
</dbReference>
<dbReference type="EMBL" id="QBIY01013149">
    <property type="protein sequence ID" value="RXN11301.1"/>
    <property type="molecule type" value="Genomic_DNA"/>
</dbReference>
<sequence length="146" mass="16947">MHTESRSVQSAESYNDLKQQIYNSGSVVFLDFLKKVRTVTEKLVRDDQFRKSRISIQGHMKSLREFAKPLKNTESDRGSQDNSAILPHYMKIYRETLKDETMADIWKEVESNYLPGAPPIYSKPMQFFSHLLAKAYDLTMPSFGFV</sequence>
<comment type="caution">
    <text evidence="1">The sequence shown here is derived from an EMBL/GenBank/DDBJ whole genome shotgun (WGS) entry which is preliminary data.</text>
</comment>
<organism evidence="1 3">
    <name type="scientific">Labeo rohita</name>
    <name type="common">Indian major carp</name>
    <name type="synonym">Cyprinus rohita</name>
    <dbReference type="NCBI Taxonomy" id="84645"/>
    <lineage>
        <taxon>Eukaryota</taxon>
        <taxon>Metazoa</taxon>
        <taxon>Chordata</taxon>
        <taxon>Craniata</taxon>
        <taxon>Vertebrata</taxon>
        <taxon>Euteleostomi</taxon>
        <taxon>Actinopterygii</taxon>
        <taxon>Neopterygii</taxon>
        <taxon>Teleostei</taxon>
        <taxon>Ostariophysi</taxon>
        <taxon>Cypriniformes</taxon>
        <taxon>Cyprinidae</taxon>
        <taxon>Labeoninae</taxon>
        <taxon>Labeonini</taxon>
        <taxon>Labeo</taxon>
    </lineage>
</organism>
<keyword evidence="4" id="KW-1267">Proteomics identification</keyword>
<evidence type="ECO:0000313" key="1">
    <source>
        <dbReference type="EMBL" id="RXN09694.1"/>
    </source>
</evidence>